<keyword evidence="3" id="KW-0378">Hydrolase</keyword>
<organism evidence="9 10">
    <name type="scientific">Phytophthora kernoviae</name>
    <dbReference type="NCBI Taxonomy" id="325452"/>
    <lineage>
        <taxon>Eukaryota</taxon>
        <taxon>Sar</taxon>
        <taxon>Stramenopiles</taxon>
        <taxon>Oomycota</taxon>
        <taxon>Peronosporomycetes</taxon>
        <taxon>Peronosporales</taxon>
        <taxon>Peronosporaceae</taxon>
        <taxon>Phytophthora</taxon>
    </lineage>
</organism>
<dbReference type="EMBL" id="MBDO02000301">
    <property type="protein sequence ID" value="RLN57588.1"/>
    <property type="molecule type" value="Genomic_DNA"/>
</dbReference>
<feature type="compositionally biased region" description="Basic and acidic residues" evidence="4">
    <location>
        <begin position="55"/>
        <end position="73"/>
    </location>
</feature>
<dbReference type="InterPro" id="IPR021109">
    <property type="entry name" value="Peptidase_aspartic_dom_sf"/>
</dbReference>
<protein>
    <recommendedName>
        <fullName evidence="7">Peptidase A1 domain-containing protein</fullName>
    </recommendedName>
</protein>
<keyword evidence="5" id="KW-1133">Transmembrane helix</keyword>
<evidence type="ECO:0000313" key="9">
    <source>
        <dbReference type="EMBL" id="RLN57588.1"/>
    </source>
</evidence>
<keyword evidence="2" id="KW-0645">Protease</keyword>
<feature type="chain" id="PRO_5033795174" description="Peptidase A1 domain-containing protein" evidence="6">
    <location>
        <begin position="24"/>
        <end position="400"/>
    </location>
</feature>
<reference evidence="10 11" key="1">
    <citation type="submission" date="2018-07" db="EMBL/GenBank/DDBJ databases">
        <title>Genome sequencing of oomycete isolates from Chile give support for New Zealand origin for Phytophthora kernoviae and make available the first Nothophytophthora sp. genome.</title>
        <authorList>
            <person name="Studholme D.J."/>
            <person name="Sanfuentes E."/>
            <person name="Panda P."/>
            <person name="Hill R."/>
            <person name="Sambles C."/>
            <person name="Grant M."/>
            <person name="Williams N.M."/>
            <person name="Mcdougal R.L."/>
        </authorList>
    </citation>
    <scope>NUCLEOTIDE SEQUENCE [LARGE SCALE GENOMIC DNA]</scope>
    <source>
        <strain evidence="9">Chile6</strain>
        <strain evidence="8">Chile7</strain>
    </source>
</reference>
<feature type="compositionally biased region" description="Basic residues" evidence="4">
    <location>
        <begin position="40"/>
        <end position="54"/>
    </location>
</feature>
<feature type="domain" description="Peptidase A1" evidence="7">
    <location>
        <begin position="143"/>
        <end position="400"/>
    </location>
</feature>
<feature type="compositionally biased region" description="Basic and acidic residues" evidence="4">
    <location>
        <begin position="104"/>
        <end position="124"/>
    </location>
</feature>
<evidence type="ECO:0000313" key="11">
    <source>
        <dbReference type="Proteomes" id="UP000284657"/>
    </source>
</evidence>
<dbReference type="PANTHER" id="PTHR47966">
    <property type="entry name" value="BETA-SITE APP-CLEAVING ENZYME, ISOFORM A-RELATED"/>
    <property type="match status" value="1"/>
</dbReference>
<name>A0A3F2RI98_9STRA</name>
<sequence>MHSKILVVLGLCVTASLLQTSDAEAVPGLSPRRRLDGKKNHDHHHHHHDKHYRRRLEDVKSTESSDYKNDYDDYEHKGYGGKGYGDYDYKESVKESAEASTMATEKESKESKKSSKEAKTEAAPKPKMGLIRIPLESDDHLQFVGTVRLGSSRQRFRVVFDTGSSDTWVSHAMPADLEDKSRCLKDNSDPSFHPRYGSGIVSGFAVAVDLRLEGDGNVELLLPDVCVGIVDNKTPDFERLETQVHEFPSLAFDFWIDDTVTSGTMIQRLELQGSDYVRCDRHRRECTAMLDTIQPSEVDAEVPIVVLGTVFLCAYYARFDYTHRQVALACTLDGNGVCTGGLNPVLDYDGYQQDPHTAIRTLAGLWVVATALALLAGLRILVGLYSKPLRLGFLGKKQHK</sequence>
<keyword evidence="5" id="KW-0472">Membrane</keyword>
<dbReference type="Proteomes" id="UP000284657">
    <property type="component" value="Unassembled WGS sequence"/>
</dbReference>
<dbReference type="PANTHER" id="PTHR47966:SF51">
    <property type="entry name" value="BETA-SITE APP-CLEAVING ENZYME, ISOFORM A-RELATED"/>
    <property type="match status" value="1"/>
</dbReference>
<evidence type="ECO:0000256" key="3">
    <source>
        <dbReference type="ARBA" id="ARBA00022750"/>
    </source>
</evidence>
<feature type="signal peptide" evidence="6">
    <location>
        <begin position="1"/>
        <end position="23"/>
    </location>
</feature>
<dbReference type="AlphaFoldDB" id="A0A3F2RI98"/>
<dbReference type="InterPro" id="IPR001461">
    <property type="entry name" value="Aspartic_peptidase_A1"/>
</dbReference>
<comment type="caution">
    <text evidence="9">The sequence shown here is derived from an EMBL/GenBank/DDBJ whole genome shotgun (WGS) entry which is preliminary data.</text>
</comment>
<accession>A0A3F2RI98</accession>
<dbReference type="Pfam" id="PF00026">
    <property type="entry name" value="Asp"/>
    <property type="match status" value="1"/>
</dbReference>
<dbReference type="EMBL" id="MBAD02001434">
    <property type="protein sequence ID" value="RLN54726.1"/>
    <property type="molecule type" value="Genomic_DNA"/>
</dbReference>
<proteinExistence type="inferred from homology"/>
<feature type="region of interest" description="Disordered" evidence="4">
    <location>
        <begin position="28"/>
        <end position="73"/>
    </location>
</feature>
<keyword evidence="6" id="KW-0732">Signal</keyword>
<evidence type="ECO:0000313" key="10">
    <source>
        <dbReference type="Proteomes" id="UP000277300"/>
    </source>
</evidence>
<feature type="region of interest" description="Disordered" evidence="4">
    <location>
        <begin position="98"/>
        <end position="126"/>
    </location>
</feature>
<dbReference type="PROSITE" id="PS51767">
    <property type="entry name" value="PEPTIDASE_A1"/>
    <property type="match status" value="1"/>
</dbReference>
<evidence type="ECO:0000256" key="4">
    <source>
        <dbReference type="SAM" id="MobiDB-lite"/>
    </source>
</evidence>
<evidence type="ECO:0000259" key="7">
    <source>
        <dbReference type="PROSITE" id="PS51767"/>
    </source>
</evidence>
<dbReference type="SUPFAM" id="SSF50630">
    <property type="entry name" value="Acid proteases"/>
    <property type="match status" value="1"/>
</dbReference>
<evidence type="ECO:0000256" key="6">
    <source>
        <dbReference type="SAM" id="SignalP"/>
    </source>
</evidence>
<dbReference type="Gene3D" id="2.40.70.10">
    <property type="entry name" value="Acid Proteases"/>
    <property type="match status" value="2"/>
</dbReference>
<evidence type="ECO:0000256" key="2">
    <source>
        <dbReference type="ARBA" id="ARBA00022670"/>
    </source>
</evidence>
<keyword evidence="5" id="KW-0812">Transmembrane</keyword>
<evidence type="ECO:0000313" key="8">
    <source>
        <dbReference type="EMBL" id="RLN54726.1"/>
    </source>
</evidence>
<dbReference type="OrthoDB" id="2747330at2759"/>
<comment type="similarity">
    <text evidence="1">Belongs to the peptidase A1 family.</text>
</comment>
<feature type="transmembrane region" description="Helical" evidence="5">
    <location>
        <begin position="363"/>
        <end position="382"/>
    </location>
</feature>
<dbReference type="GO" id="GO:0004190">
    <property type="term" value="F:aspartic-type endopeptidase activity"/>
    <property type="evidence" value="ECO:0007669"/>
    <property type="project" value="UniProtKB-KW"/>
</dbReference>
<gene>
    <name evidence="8" type="ORF">BBJ29_006086</name>
    <name evidence="9" type="ORF">BBP00_00007435</name>
</gene>
<keyword evidence="3" id="KW-0064">Aspartyl protease</keyword>
<dbReference type="GO" id="GO:0006508">
    <property type="term" value="P:proteolysis"/>
    <property type="evidence" value="ECO:0007669"/>
    <property type="project" value="UniProtKB-KW"/>
</dbReference>
<dbReference type="Proteomes" id="UP000277300">
    <property type="component" value="Unassembled WGS sequence"/>
</dbReference>
<dbReference type="InterPro" id="IPR033121">
    <property type="entry name" value="PEPTIDASE_A1"/>
</dbReference>
<evidence type="ECO:0000256" key="1">
    <source>
        <dbReference type="ARBA" id="ARBA00007447"/>
    </source>
</evidence>
<evidence type="ECO:0000256" key="5">
    <source>
        <dbReference type="SAM" id="Phobius"/>
    </source>
</evidence>